<dbReference type="PANTHER" id="PTHR30514:SF21">
    <property type="entry name" value="RPIR-FAMILY TRANSCRIPTIONAL REGULATOR"/>
    <property type="match status" value="1"/>
</dbReference>
<evidence type="ECO:0000256" key="1">
    <source>
        <dbReference type="ARBA" id="ARBA00023015"/>
    </source>
</evidence>
<dbReference type="EMBL" id="CYXT01000010">
    <property type="protein sequence ID" value="CUM94285.1"/>
    <property type="molecule type" value="Genomic_DNA"/>
</dbReference>
<dbReference type="SUPFAM" id="SSF46689">
    <property type="entry name" value="Homeodomain-like"/>
    <property type="match status" value="1"/>
</dbReference>
<organism evidence="6 8">
    <name type="scientific">Anaerostipes hadrus</name>
    <dbReference type="NCBI Taxonomy" id="649756"/>
    <lineage>
        <taxon>Bacteria</taxon>
        <taxon>Bacillati</taxon>
        <taxon>Bacillota</taxon>
        <taxon>Clostridia</taxon>
        <taxon>Lachnospirales</taxon>
        <taxon>Lachnospiraceae</taxon>
        <taxon>Anaerostipes</taxon>
    </lineage>
</organism>
<dbReference type="Proteomes" id="UP000095598">
    <property type="component" value="Unassembled WGS sequence"/>
</dbReference>
<dbReference type="Pfam" id="PF01380">
    <property type="entry name" value="SIS"/>
    <property type="match status" value="1"/>
</dbReference>
<name>A0A173SXI5_ANAHA</name>
<evidence type="ECO:0000256" key="2">
    <source>
        <dbReference type="ARBA" id="ARBA00023125"/>
    </source>
</evidence>
<reference evidence="7 9" key="2">
    <citation type="journal article" date="2020" name="Cell Host Microbe">
        <title>Functional and Genomic Variation between Human-Derived Isolates of Lachnospiraceae Reveals Inter- and Intra-Species Diversity.</title>
        <authorList>
            <person name="Sorbara M.T."/>
            <person name="Littmann E.R."/>
            <person name="Fontana E."/>
            <person name="Moody T.U."/>
            <person name="Kohout C.E."/>
            <person name="Gjonbalaj M."/>
            <person name="Eaton V."/>
            <person name="Seok R."/>
            <person name="Leiner I.M."/>
            <person name="Pamer E.G."/>
        </authorList>
    </citation>
    <scope>NUCLEOTIDE SEQUENCE [LARGE SCALE GENOMIC DNA]</scope>
    <source>
        <strain evidence="7 9">MSK.14.57</strain>
    </source>
</reference>
<evidence type="ECO:0000313" key="9">
    <source>
        <dbReference type="Proteomes" id="UP001644750"/>
    </source>
</evidence>
<accession>A0A173SXI5</accession>
<evidence type="ECO:0000256" key="3">
    <source>
        <dbReference type="ARBA" id="ARBA00023163"/>
    </source>
</evidence>
<dbReference type="GO" id="GO:0003677">
    <property type="term" value="F:DNA binding"/>
    <property type="evidence" value="ECO:0007669"/>
    <property type="project" value="UniProtKB-KW"/>
</dbReference>
<dbReference type="InterPro" id="IPR035472">
    <property type="entry name" value="RpiR-like_SIS"/>
</dbReference>
<proteinExistence type="predicted"/>
<dbReference type="InterPro" id="IPR046348">
    <property type="entry name" value="SIS_dom_sf"/>
</dbReference>
<dbReference type="InterPro" id="IPR036388">
    <property type="entry name" value="WH-like_DNA-bd_sf"/>
</dbReference>
<dbReference type="InterPro" id="IPR009057">
    <property type="entry name" value="Homeodomain-like_sf"/>
</dbReference>
<keyword evidence="3" id="KW-0804">Transcription</keyword>
<dbReference type="RefSeq" id="WP_009204252.1">
    <property type="nucleotide sequence ID" value="NZ_CP143954.1"/>
</dbReference>
<dbReference type="InterPro" id="IPR000281">
    <property type="entry name" value="HTH_RpiR"/>
</dbReference>
<gene>
    <name evidence="6" type="primary">ybbH_4</name>
    <name evidence="6" type="ORF">ERS852425_01602</name>
    <name evidence="7" type="ORF">G5A72_00855</name>
</gene>
<dbReference type="SUPFAM" id="SSF53697">
    <property type="entry name" value="SIS domain"/>
    <property type="match status" value="1"/>
</dbReference>
<sequence length="253" mass="28710">MIFQIDKTIYEQLSETERYIVDFISQNEDKISYLSITNIADKTFSSPATVSRTIQKCGFKGIAELRYLISKEDKDKSKNVSPYAINKLLDKVYQESTQTIENIPIPAILKAIDHINNAEKIFIYARGFTAMFAEHFQMYLQLMGYNAVVVKDVKWMEQTKNLVTSADTVFVLSVRNTTPELAQSLRVARHIGARTVVCCCKSMTELEKYADVVLIGHSNVIMEEKGLTVYSHLPLLIITETIINYLSTDAEAL</sequence>
<dbReference type="Gene3D" id="1.10.10.10">
    <property type="entry name" value="Winged helix-like DNA-binding domain superfamily/Winged helix DNA-binding domain"/>
    <property type="match status" value="1"/>
</dbReference>
<dbReference type="InterPro" id="IPR001347">
    <property type="entry name" value="SIS_dom"/>
</dbReference>
<dbReference type="GO" id="GO:0003700">
    <property type="term" value="F:DNA-binding transcription factor activity"/>
    <property type="evidence" value="ECO:0007669"/>
    <property type="project" value="InterPro"/>
</dbReference>
<evidence type="ECO:0000313" key="8">
    <source>
        <dbReference type="Proteomes" id="UP000095598"/>
    </source>
</evidence>
<dbReference type="GO" id="GO:1901135">
    <property type="term" value="P:carbohydrate derivative metabolic process"/>
    <property type="evidence" value="ECO:0007669"/>
    <property type="project" value="InterPro"/>
</dbReference>
<dbReference type="PROSITE" id="PS51464">
    <property type="entry name" value="SIS"/>
    <property type="match status" value="1"/>
</dbReference>
<reference evidence="6 8" key="1">
    <citation type="submission" date="2015-09" db="EMBL/GenBank/DDBJ databases">
        <authorList>
            <consortium name="Pathogen Informatics"/>
        </authorList>
    </citation>
    <scope>NUCLEOTIDE SEQUENCE [LARGE SCALE GENOMIC DNA]</scope>
    <source>
        <strain evidence="6 8">2789STDY5608868</strain>
    </source>
</reference>
<dbReference type="PANTHER" id="PTHR30514">
    <property type="entry name" value="GLUCOKINASE"/>
    <property type="match status" value="1"/>
</dbReference>
<dbReference type="Gene3D" id="3.40.50.10490">
    <property type="entry name" value="Glucose-6-phosphate isomerase like protein, domain 1"/>
    <property type="match status" value="1"/>
</dbReference>
<evidence type="ECO:0000259" key="4">
    <source>
        <dbReference type="PROSITE" id="PS51071"/>
    </source>
</evidence>
<evidence type="ECO:0000313" key="6">
    <source>
        <dbReference type="EMBL" id="CUM94285.1"/>
    </source>
</evidence>
<evidence type="ECO:0000313" key="7">
    <source>
        <dbReference type="EMBL" id="NSJ78162.1"/>
    </source>
</evidence>
<keyword evidence="2" id="KW-0238">DNA-binding</keyword>
<dbReference type="PROSITE" id="PS51071">
    <property type="entry name" value="HTH_RPIR"/>
    <property type="match status" value="1"/>
</dbReference>
<protein>
    <submittedName>
        <fullName evidence="7">MurR/RpiR family transcriptional regulator</fullName>
    </submittedName>
    <submittedName>
        <fullName evidence="6">Uncharacterized HTH-type transcriptional regulator ybbH</fullName>
    </submittedName>
</protein>
<dbReference type="CDD" id="cd05013">
    <property type="entry name" value="SIS_RpiR"/>
    <property type="match status" value="1"/>
</dbReference>
<feature type="domain" description="HTH rpiR-type" evidence="4">
    <location>
        <begin position="1"/>
        <end position="76"/>
    </location>
</feature>
<keyword evidence="1" id="KW-0805">Transcription regulation</keyword>
<feature type="domain" description="SIS" evidence="5">
    <location>
        <begin position="111"/>
        <end position="248"/>
    </location>
</feature>
<reference evidence="7" key="3">
    <citation type="submission" date="2020-02" db="EMBL/GenBank/DDBJ databases">
        <authorList>
            <person name="Littmann E."/>
            <person name="Sorbara M."/>
        </authorList>
    </citation>
    <scope>NUCLEOTIDE SEQUENCE</scope>
    <source>
        <strain evidence="7">MSK.14.57</strain>
    </source>
</reference>
<dbReference type="AlphaFoldDB" id="A0A173SXI5"/>
<dbReference type="GO" id="GO:0097367">
    <property type="term" value="F:carbohydrate derivative binding"/>
    <property type="evidence" value="ECO:0007669"/>
    <property type="project" value="InterPro"/>
</dbReference>
<keyword evidence="9" id="KW-1185">Reference proteome</keyword>
<dbReference type="InterPro" id="IPR047640">
    <property type="entry name" value="RpiR-like"/>
</dbReference>
<dbReference type="EMBL" id="JAAITB010000001">
    <property type="protein sequence ID" value="NSJ78162.1"/>
    <property type="molecule type" value="Genomic_DNA"/>
</dbReference>
<dbReference type="Pfam" id="PF01418">
    <property type="entry name" value="HTH_6"/>
    <property type="match status" value="1"/>
</dbReference>
<dbReference type="Proteomes" id="UP001644750">
    <property type="component" value="Unassembled WGS sequence"/>
</dbReference>
<evidence type="ECO:0000259" key="5">
    <source>
        <dbReference type="PROSITE" id="PS51464"/>
    </source>
</evidence>